<protein>
    <submittedName>
        <fullName evidence="3">Uncharacterized protein</fullName>
    </submittedName>
</protein>
<dbReference type="AlphaFoldDB" id="A0A226D8H6"/>
<feature type="signal peptide" evidence="2">
    <location>
        <begin position="1"/>
        <end position="21"/>
    </location>
</feature>
<gene>
    <name evidence="3" type="ORF">Fcan01_23337</name>
</gene>
<dbReference type="EMBL" id="LNIX01000028">
    <property type="protein sequence ID" value="OXA41852.1"/>
    <property type="molecule type" value="Genomic_DNA"/>
</dbReference>
<reference evidence="3 4" key="1">
    <citation type="submission" date="2015-12" db="EMBL/GenBank/DDBJ databases">
        <title>The genome of Folsomia candida.</title>
        <authorList>
            <person name="Faddeeva A."/>
            <person name="Derks M.F."/>
            <person name="Anvar Y."/>
            <person name="Smit S."/>
            <person name="Van Straalen N."/>
            <person name="Roelofs D."/>
        </authorList>
    </citation>
    <scope>NUCLEOTIDE SEQUENCE [LARGE SCALE GENOMIC DNA]</scope>
    <source>
        <strain evidence="3 4">VU population</strain>
        <tissue evidence="3">Whole body</tissue>
    </source>
</reference>
<evidence type="ECO:0000256" key="2">
    <source>
        <dbReference type="SAM" id="SignalP"/>
    </source>
</evidence>
<accession>A0A226D8H6</accession>
<feature type="chain" id="PRO_5013098810" evidence="2">
    <location>
        <begin position="22"/>
        <end position="203"/>
    </location>
</feature>
<comment type="caution">
    <text evidence="3">The sequence shown here is derived from an EMBL/GenBank/DDBJ whole genome shotgun (WGS) entry which is preliminary data.</text>
</comment>
<dbReference type="Proteomes" id="UP000198287">
    <property type="component" value="Unassembled WGS sequence"/>
</dbReference>
<proteinExistence type="predicted"/>
<evidence type="ECO:0000313" key="4">
    <source>
        <dbReference type="Proteomes" id="UP000198287"/>
    </source>
</evidence>
<feature type="region of interest" description="Disordered" evidence="1">
    <location>
        <begin position="136"/>
        <end position="169"/>
    </location>
</feature>
<evidence type="ECO:0000256" key="1">
    <source>
        <dbReference type="SAM" id="MobiDB-lite"/>
    </source>
</evidence>
<organism evidence="3 4">
    <name type="scientific">Folsomia candida</name>
    <name type="common">Springtail</name>
    <dbReference type="NCBI Taxonomy" id="158441"/>
    <lineage>
        <taxon>Eukaryota</taxon>
        <taxon>Metazoa</taxon>
        <taxon>Ecdysozoa</taxon>
        <taxon>Arthropoda</taxon>
        <taxon>Hexapoda</taxon>
        <taxon>Collembola</taxon>
        <taxon>Entomobryomorpha</taxon>
        <taxon>Isotomoidea</taxon>
        <taxon>Isotomidae</taxon>
        <taxon>Proisotominae</taxon>
        <taxon>Folsomia</taxon>
    </lineage>
</organism>
<name>A0A226D8H6_FOLCA</name>
<evidence type="ECO:0000313" key="3">
    <source>
        <dbReference type="EMBL" id="OXA41852.1"/>
    </source>
</evidence>
<keyword evidence="4" id="KW-1185">Reference proteome</keyword>
<sequence>MKTHNLAVLIFLVGINFSVRAYRILKISWGWPEHEVDHHHHHDDHHDDHDDHHHHHHLPLDITTIITTIKVTTTTTIIRGHIIITIPKGTTTTTTPRHNLYKHTIHKHNQHKHILNIVKAPEQIVHSYNQEVVKVVPTEERSSRRSPSTTSSTKFLPRRNKQPHRLSTMDTSIRIMTGRYKPPWLEGVGPRGGRVCGVEQLNM</sequence>
<keyword evidence="2" id="KW-0732">Signal</keyword>